<dbReference type="Proteomes" id="UP001374535">
    <property type="component" value="Chromosome 6"/>
</dbReference>
<evidence type="ECO:0000256" key="7">
    <source>
        <dbReference type="SAM" id="MobiDB-lite"/>
    </source>
</evidence>
<keyword evidence="5" id="KW-0539">Nucleus</keyword>
<dbReference type="InterPro" id="IPR044810">
    <property type="entry name" value="WRKY_plant"/>
</dbReference>
<dbReference type="GO" id="GO:0003700">
    <property type="term" value="F:DNA-binding transcription factor activity"/>
    <property type="evidence" value="ECO:0007669"/>
    <property type="project" value="InterPro"/>
</dbReference>
<sequence>MHLIISLSGEKSAPSFVFSLSQQRAYTAESVSMAEDWDLHAVVRGCSTVTSSSVSSSSSSSSGFASCYFHPEGVSSSSSSSGFSIFRSELGSQVMSLSAYPFEARSPIEELHELCRPFFCKSQPLSLQASSPLSSLSSYSSAPPKTVSSQEKQQQQRNKQPLSVTTPRSKRRYKSSCLLCFDTPKREKNDLGLCCVISVTDETAIVFADSVLKSWKNQLKKVCQVPFENLSSDIWAWRKYGQKPIKGSPYPRGYYRCSSSKGCLARKQVERNRSDPTMFIVTYTAEHNHPAPTHRNSLAGSTRQKPLAPQTATTEQDSEKSKNLTKPSSPATSGAEEEVPAQVEKSESREEKEDVMDDEEEDEFVLSDMVLTDDFFESLDELSQLTAPSVVTGDCFSDPFSAMAIPSWVASGAATAGGCI</sequence>
<dbReference type="InterPro" id="IPR003657">
    <property type="entry name" value="WRKY_dom"/>
</dbReference>
<protein>
    <recommendedName>
        <fullName evidence="8">WRKY domain-containing protein</fullName>
    </recommendedName>
</protein>
<feature type="region of interest" description="Disordered" evidence="7">
    <location>
        <begin position="136"/>
        <end position="168"/>
    </location>
</feature>
<feature type="region of interest" description="Disordered" evidence="7">
    <location>
        <begin position="286"/>
        <end position="362"/>
    </location>
</feature>
<dbReference type="Pfam" id="PF03106">
    <property type="entry name" value="WRKY"/>
    <property type="match status" value="1"/>
</dbReference>
<evidence type="ECO:0000256" key="3">
    <source>
        <dbReference type="ARBA" id="ARBA00023125"/>
    </source>
</evidence>
<gene>
    <name evidence="9" type="ORF">V8G54_021247</name>
</gene>
<comment type="similarity">
    <text evidence="6">Belongs to the WRKY group II-e family.</text>
</comment>
<dbReference type="Gene3D" id="2.20.25.80">
    <property type="entry name" value="WRKY domain"/>
    <property type="match status" value="1"/>
</dbReference>
<keyword evidence="4" id="KW-0804">Transcription</keyword>
<dbReference type="PANTHER" id="PTHR32096:SF144">
    <property type="entry name" value="TRANSCRIPTION FACTOR WRKY FAMILY-RELATED"/>
    <property type="match status" value="1"/>
</dbReference>
<accession>A0AAQ3NDY7</accession>
<evidence type="ECO:0000313" key="10">
    <source>
        <dbReference type="Proteomes" id="UP001374535"/>
    </source>
</evidence>
<evidence type="ECO:0000256" key="2">
    <source>
        <dbReference type="ARBA" id="ARBA00023015"/>
    </source>
</evidence>
<dbReference type="PANTHER" id="PTHR32096">
    <property type="entry name" value="WRKY TRANSCRIPTION FACTOR 30-RELATED-RELATED"/>
    <property type="match status" value="1"/>
</dbReference>
<organism evidence="9 10">
    <name type="scientific">Vigna mungo</name>
    <name type="common">Black gram</name>
    <name type="synonym">Phaseolus mungo</name>
    <dbReference type="NCBI Taxonomy" id="3915"/>
    <lineage>
        <taxon>Eukaryota</taxon>
        <taxon>Viridiplantae</taxon>
        <taxon>Streptophyta</taxon>
        <taxon>Embryophyta</taxon>
        <taxon>Tracheophyta</taxon>
        <taxon>Spermatophyta</taxon>
        <taxon>Magnoliopsida</taxon>
        <taxon>eudicotyledons</taxon>
        <taxon>Gunneridae</taxon>
        <taxon>Pentapetalae</taxon>
        <taxon>rosids</taxon>
        <taxon>fabids</taxon>
        <taxon>Fabales</taxon>
        <taxon>Fabaceae</taxon>
        <taxon>Papilionoideae</taxon>
        <taxon>50 kb inversion clade</taxon>
        <taxon>NPAAA clade</taxon>
        <taxon>indigoferoid/millettioid clade</taxon>
        <taxon>Phaseoleae</taxon>
        <taxon>Vigna</taxon>
    </lineage>
</organism>
<dbReference type="PROSITE" id="PS50811">
    <property type="entry name" value="WRKY"/>
    <property type="match status" value="1"/>
</dbReference>
<feature type="compositionally biased region" description="Low complexity" evidence="7">
    <location>
        <begin position="136"/>
        <end position="160"/>
    </location>
</feature>
<dbReference type="InterPro" id="IPR036576">
    <property type="entry name" value="WRKY_dom_sf"/>
</dbReference>
<dbReference type="GO" id="GO:0005634">
    <property type="term" value="C:nucleus"/>
    <property type="evidence" value="ECO:0007669"/>
    <property type="project" value="UniProtKB-SubCell"/>
</dbReference>
<dbReference type="FunFam" id="2.20.25.80:FF:000007">
    <property type="entry name" value="WRKY transcription factor 22"/>
    <property type="match status" value="1"/>
</dbReference>
<evidence type="ECO:0000256" key="4">
    <source>
        <dbReference type="ARBA" id="ARBA00023163"/>
    </source>
</evidence>
<proteinExistence type="inferred from homology"/>
<evidence type="ECO:0000259" key="8">
    <source>
        <dbReference type="PROSITE" id="PS50811"/>
    </source>
</evidence>
<evidence type="ECO:0000256" key="5">
    <source>
        <dbReference type="ARBA" id="ARBA00023242"/>
    </source>
</evidence>
<dbReference type="AlphaFoldDB" id="A0AAQ3NDY7"/>
<feature type="domain" description="WRKY" evidence="8">
    <location>
        <begin position="226"/>
        <end position="292"/>
    </location>
</feature>
<keyword evidence="10" id="KW-1185">Reference proteome</keyword>
<reference evidence="9 10" key="1">
    <citation type="journal article" date="2023" name="Life. Sci Alliance">
        <title>Evolutionary insights into 3D genome organization and epigenetic landscape of Vigna mungo.</title>
        <authorList>
            <person name="Junaid A."/>
            <person name="Singh B."/>
            <person name="Bhatia S."/>
        </authorList>
    </citation>
    <scope>NUCLEOTIDE SEQUENCE [LARGE SCALE GENOMIC DNA]</scope>
    <source>
        <strain evidence="9">Urdbean</strain>
    </source>
</reference>
<dbReference type="SUPFAM" id="SSF118290">
    <property type="entry name" value="WRKY DNA-binding domain"/>
    <property type="match status" value="1"/>
</dbReference>
<keyword evidence="2" id="KW-0805">Transcription regulation</keyword>
<name>A0AAQ3NDY7_VIGMU</name>
<evidence type="ECO:0000256" key="6">
    <source>
        <dbReference type="ARBA" id="ARBA00060761"/>
    </source>
</evidence>
<feature type="compositionally biased region" description="Acidic residues" evidence="7">
    <location>
        <begin position="353"/>
        <end position="362"/>
    </location>
</feature>
<dbReference type="EMBL" id="CP144695">
    <property type="protein sequence ID" value="WVZ07901.1"/>
    <property type="molecule type" value="Genomic_DNA"/>
</dbReference>
<dbReference type="SMART" id="SM00774">
    <property type="entry name" value="WRKY"/>
    <property type="match status" value="1"/>
</dbReference>
<keyword evidence="3" id="KW-0238">DNA-binding</keyword>
<dbReference type="GO" id="GO:0000976">
    <property type="term" value="F:transcription cis-regulatory region binding"/>
    <property type="evidence" value="ECO:0007669"/>
    <property type="project" value="TreeGrafter"/>
</dbReference>
<evidence type="ECO:0000313" key="9">
    <source>
        <dbReference type="EMBL" id="WVZ07901.1"/>
    </source>
</evidence>
<comment type="subcellular location">
    <subcellularLocation>
        <location evidence="1">Nucleus</location>
    </subcellularLocation>
</comment>
<evidence type="ECO:0000256" key="1">
    <source>
        <dbReference type="ARBA" id="ARBA00004123"/>
    </source>
</evidence>
<feature type="compositionally biased region" description="Polar residues" evidence="7">
    <location>
        <begin position="294"/>
        <end position="315"/>
    </location>
</feature>